<keyword evidence="6" id="KW-0812">Transmembrane</keyword>
<keyword evidence="2" id="KW-0328">Glycosyltransferase</keyword>
<comment type="subcellular location">
    <subcellularLocation>
        <location evidence="1">Golgi apparatus membrane</location>
        <topology evidence="1">Single-pass type II membrane protein</topology>
    </subcellularLocation>
</comment>
<dbReference type="PANTHER" id="PTHR20961">
    <property type="entry name" value="GLYCOSYLTRANSFERASE"/>
    <property type="match status" value="1"/>
</dbReference>
<dbReference type="InterPro" id="IPR007657">
    <property type="entry name" value="Glycosyltransferase_61"/>
</dbReference>
<evidence type="ECO:0000313" key="9">
    <source>
        <dbReference type="Proteomes" id="UP001632038"/>
    </source>
</evidence>
<dbReference type="EMBL" id="JAVIJP010000018">
    <property type="protein sequence ID" value="KAL3639359.1"/>
    <property type="molecule type" value="Genomic_DNA"/>
</dbReference>
<feature type="compositionally biased region" description="Polar residues" evidence="5">
    <location>
        <begin position="65"/>
        <end position="74"/>
    </location>
</feature>
<dbReference type="GO" id="GO:0016763">
    <property type="term" value="F:pentosyltransferase activity"/>
    <property type="evidence" value="ECO:0007669"/>
    <property type="project" value="UniProtKB-ARBA"/>
</dbReference>
<dbReference type="GO" id="GO:0000139">
    <property type="term" value="C:Golgi membrane"/>
    <property type="evidence" value="ECO:0007669"/>
    <property type="project" value="UniProtKB-SubCell"/>
</dbReference>
<reference evidence="9" key="1">
    <citation type="journal article" date="2024" name="IScience">
        <title>Strigolactones Initiate the Formation of Haustorium-like Structures in Castilleja.</title>
        <authorList>
            <person name="Buerger M."/>
            <person name="Peterson D."/>
            <person name="Chory J."/>
        </authorList>
    </citation>
    <scope>NUCLEOTIDE SEQUENCE [LARGE SCALE GENOMIC DNA]</scope>
</reference>
<dbReference type="InterPro" id="IPR049625">
    <property type="entry name" value="Glyco_transf_61_cat"/>
</dbReference>
<evidence type="ECO:0000256" key="4">
    <source>
        <dbReference type="ARBA" id="ARBA00023180"/>
    </source>
</evidence>
<feature type="transmembrane region" description="Helical" evidence="6">
    <location>
        <begin position="12"/>
        <end position="33"/>
    </location>
</feature>
<dbReference type="Proteomes" id="UP001632038">
    <property type="component" value="Unassembled WGS sequence"/>
</dbReference>
<protein>
    <recommendedName>
        <fullName evidence="7">Glycosyltransferase 61 catalytic domain-containing protein</fullName>
    </recommendedName>
</protein>
<proteinExistence type="predicted"/>
<keyword evidence="3" id="KW-0808">Transferase</keyword>
<evidence type="ECO:0000256" key="2">
    <source>
        <dbReference type="ARBA" id="ARBA00022676"/>
    </source>
</evidence>
<evidence type="ECO:0000256" key="6">
    <source>
        <dbReference type="SAM" id="Phobius"/>
    </source>
</evidence>
<keyword evidence="6" id="KW-1133">Transmembrane helix</keyword>
<evidence type="ECO:0000256" key="3">
    <source>
        <dbReference type="ARBA" id="ARBA00022679"/>
    </source>
</evidence>
<accession>A0ABD3DC03</accession>
<gene>
    <name evidence="8" type="ORF">CASFOL_017266</name>
</gene>
<evidence type="ECO:0000259" key="7">
    <source>
        <dbReference type="Pfam" id="PF04577"/>
    </source>
</evidence>
<dbReference type="Pfam" id="PF04577">
    <property type="entry name" value="Glyco_transf_61"/>
    <property type="match status" value="1"/>
</dbReference>
<dbReference type="PANTHER" id="PTHR20961:SF5">
    <property type="entry name" value="GLYCOSYLTRANSFERASE-RELATED"/>
    <property type="match status" value="1"/>
</dbReference>
<evidence type="ECO:0000256" key="5">
    <source>
        <dbReference type="SAM" id="MobiDB-lite"/>
    </source>
</evidence>
<sequence>MTYEASFSCKKWEYFGAKIMCCFVIAFILCTLLKPDIGPLPLMNLEQSVAFNLKMLMMSTEERSQPQQSRNKTAYSRREKHNFPKLRNSRSQVYELNGDIRIHGNSSTIYIASTLSQQHNNNSNITLNWTTTPYARIGDRVAIRKSKIFNIILFNHHQKIPPPPPCRSRSTVPAILLSTGGYAGNLFHDFTDMLVPLYQTSRQFNRSVIFLVSDKRSWWTSKYKLILSNLTKHEIVDIDRENEFMCFSRVIVGLKAHKELGIDPVQSPKESMDGFREFLRSTYSLEHRRNIHRPRLLIISRRKSRHLANEAEVADMARGLGFDVVVREMWWDVASVAKFVNWFDVMVGVHGAGLTNMVFLPENGVVVQIVPIGLERLSRIYFQVPAKDMKLSYIEYKVGMNESTLMGNNRPLHDDVNRGGWHDFRSVYLDNQDVSVNLGRFRGTLLEALELVHK</sequence>
<evidence type="ECO:0000256" key="1">
    <source>
        <dbReference type="ARBA" id="ARBA00004323"/>
    </source>
</evidence>
<keyword evidence="9" id="KW-1185">Reference proteome</keyword>
<feature type="domain" description="Glycosyltransferase 61 catalytic" evidence="7">
    <location>
        <begin position="275"/>
        <end position="367"/>
    </location>
</feature>
<feature type="region of interest" description="Disordered" evidence="5">
    <location>
        <begin position="60"/>
        <end position="82"/>
    </location>
</feature>
<dbReference type="AlphaFoldDB" id="A0ABD3DC03"/>
<organism evidence="8 9">
    <name type="scientific">Castilleja foliolosa</name>
    <dbReference type="NCBI Taxonomy" id="1961234"/>
    <lineage>
        <taxon>Eukaryota</taxon>
        <taxon>Viridiplantae</taxon>
        <taxon>Streptophyta</taxon>
        <taxon>Embryophyta</taxon>
        <taxon>Tracheophyta</taxon>
        <taxon>Spermatophyta</taxon>
        <taxon>Magnoliopsida</taxon>
        <taxon>eudicotyledons</taxon>
        <taxon>Gunneridae</taxon>
        <taxon>Pentapetalae</taxon>
        <taxon>asterids</taxon>
        <taxon>lamiids</taxon>
        <taxon>Lamiales</taxon>
        <taxon>Orobanchaceae</taxon>
        <taxon>Pedicularideae</taxon>
        <taxon>Castillejinae</taxon>
        <taxon>Castilleja</taxon>
    </lineage>
</organism>
<keyword evidence="4" id="KW-0325">Glycoprotein</keyword>
<comment type="caution">
    <text evidence="8">The sequence shown here is derived from an EMBL/GenBank/DDBJ whole genome shotgun (WGS) entry which is preliminary data.</text>
</comment>
<evidence type="ECO:0000313" key="8">
    <source>
        <dbReference type="EMBL" id="KAL3639359.1"/>
    </source>
</evidence>
<name>A0ABD3DC03_9LAMI</name>
<keyword evidence="6" id="KW-0472">Membrane</keyword>